<dbReference type="PANTHER" id="PTHR43827:SF3">
    <property type="entry name" value="NADP-DEPENDENT OXIDOREDUCTASE DOMAIN-CONTAINING PROTEIN"/>
    <property type="match status" value="1"/>
</dbReference>
<evidence type="ECO:0000256" key="4">
    <source>
        <dbReference type="SAM" id="MobiDB-lite"/>
    </source>
</evidence>
<dbReference type="EMBL" id="FXWJ01000003">
    <property type="protein sequence ID" value="SMQ70446.1"/>
    <property type="molecule type" value="Genomic_DNA"/>
</dbReference>
<feature type="compositionally biased region" description="Basic residues" evidence="4">
    <location>
        <begin position="284"/>
        <end position="293"/>
    </location>
</feature>
<evidence type="ECO:0000256" key="1">
    <source>
        <dbReference type="ARBA" id="ARBA00007905"/>
    </source>
</evidence>
<dbReference type="InterPro" id="IPR036812">
    <property type="entry name" value="NAD(P)_OxRdtase_dom_sf"/>
</dbReference>
<evidence type="ECO:0000313" key="6">
    <source>
        <dbReference type="EMBL" id="SMQ70446.1"/>
    </source>
</evidence>
<feature type="compositionally biased region" description="Low complexity" evidence="4">
    <location>
        <begin position="261"/>
        <end position="276"/>
    </location>
</feature>
<dbReference type="PRINTS" id="PR00069">
    <property type="entry name" value="ALDKETRDTASE"/>
</dbReference>
<feature type="domain" description="NADP-dependent oxidoreductase" evidence="5">
    <location>
        <begin position="18"/>
        <end position="193"/>
    </location>
</feature>
<name>A0ABY1RGV7_9MICO</name>
<dbReference type="PANTHER" id="PTHR43827">
    <property type="entry name" value="2,5-DIKETO-D-GLUCONIC ACID REDUCTASE"/>
    <property type="match status" value="1"/>
</dbReference>
<evidence type="ECO:0000256" key="3">
    <source>
        <dbReference type="ARBA" id="ARBA00023002"/>
    </source>
</evidence>
<keyword evidence="2" id="KW-0521">NADP</keyword>
<dbReference type="InterPro" id="IPR023210">
    <property type="entry name" value="NADP_OxRdtase_dom"/>
</dbReference>
<comment type="similarity">
    <text evidence="1">Belongs to the aldo/keto reductase family.</text>
</comment>
<evidence type="ECO:0000256" key="2">
    <source>
        <dbReference type="ARBA" id="ARBA00022857"/>
    </source>
</evidence>
<dbReference type="InterPro" id="IPR020471">
    <property type="entry name" value="AKR"/>
</dbReference>
<gene>
    <name evidence="6" type="ORF">SAMN06295909_2024</name>
</gene>
<evidence type="ECO:0000313" key="7">
    <source>
        <dbReference type="Proteomes" id="UP000194464"/>
    </source>
</evidence>
<dbReference type="Pfam" id="PF00248">
    <property type="entry name" value="Aldo_ket_red"/>
    <property type="match status" value="1"/>
</dbReference>
<dbReference type="PROSITE" id="PS00062">
    <property type="entry name" value="ALDOKETO_REDUCTASE_2"/>
    <property type="match status" value="1"/>
</dbReference>
<accession>A0ABY1RGV7</accession>
<dbReference type="SUPFAM" id="SSF51430">
    <property type="entry name" value="NAD(P)-linked oxidoreductase"/>
    <property type="match status" value="1"/>
</dbReference>
<protein>
    <submittedName>
        <fullName evidence="6">Aldo/keto reductase</fullName>
    </submittedName>
</protein>
<reference evidence="6 7" key="1">
    <citation type="submission" date="2017-04" db="EMBL/GenBank/DDBJ databases">
        <authorList>
            <person name="Varghese N."/>
            <person name="Submissions S."/>
        </authorList>
    </citation>
    <scope>NUCLEOTIDE SEQUENCE [LARGE SCALE GENOMIC DNA]</scope>
    <source>
        <strain evidence="6 7">VKM Ac-1784</strain>
    </source>
</reference>
<comment type="caution">
    <text evidence="6">The sequence shown here is derived from an EMBL/GenBank/DDBJ whole genome shotgun (WGS) entry which is preliminary data.</text>
</comment>
<evidence type="ECO:0000259" key="5">
    <source>
        <dbReference type="Pfam" id="PF00248"/>
    </source>
</evidence>
<organism evidence="6 7">
    <name type="scientific">Plantibacter elymi</name>
    <name type="common">nom. nud.</name>
    <dbReference type="NCBI Taxonomy" id="199708"/>
    <lineage>
        <taxon>Bacteria</taxon>
        <taxon>Bacillati</taxon>
        <taxon>Actinomycetota</taxon>
        <taxon>Actinomycetes</taxon>
        <taxon>Micrococcales</taxon>
        <taxon>Microbacteriaceae</taxon>
        <taxon>Plantibacter</taxon>
    </lineage>
</organism>
<dbReference type="Gene3D" id="3.20.20.100">
    <property type="entry name" value="NADP-dependent oxidoreductase domain"/>
    <property type="match status" value="1"/>
</dbReference>
<dbReference type="InterPro" id="IPR018170">
    <property type="entry name" value="Aldo/ket_reductase_CS"/>
</dbReference>
<dbReference type="Proteomes" id="UP000194464">
    <property type="component" value="Unassembled WGS sequence"/>
</dbReference>
<dbReference type="PROSITE" id="PS00798">
    <property type="entry name" value="ALDOKETO_REDUCTASE_1"/>
    <property type="match status" value="1"/>
</dbReference>
<keyword evidence="7" id="KW-1185">Reference proteome</keyword>
<sequence length="293" mass="31356">MTTIPTFALNDGSSVPAIGFGTYPLRGREGTDATLSAIDAGYRLIDTAVNYRNEDAVGAAVRETDVPRDELVVATKLPGRDHGFEETITSCRGSLASLGLDHIDLYLIHWPNPSVGRFVESWKAMIQLQREGLVRSIGVSNFTEEFLTRLADETGVLPAVNQVELHPYFPQEELLAFHREHGIVTEAWSPLGKAQAPFAEESVAAAAAAHDVSPAQVASAGTTSAACSRSRSPRPRNASARTSTSSASSSATPRCKRSPHSGGPTAGSSTATPTPTRRCESRRARPRARRHPS</sequence>
<feature type="compositionally biased region" description="Low complexity" evidence="4">
    <location>
        <begin position="220"/>
        <end position="252"/>
    </location>
</feature>
<keyword evidence="3" id="KW-0560">Oxidoreductase</keyword>
<proteinExistence type="inferred from homology"/>
<feature type="region of interest" description="Disordered" evidence="4">
    <location>
        <begin position="220"/>
        <end position="293"/>
    </location>
</feature>